<organism evidence="2 3">
    <name type="scientific">Caldibacillus debilis</name>
    <dbReference type="NCBI Taxonomy" id="301148"/>
    <lineage>
        <taxon>Bacteria</taxon>
        <taxon>Bacillati</taxon>
        <taxon>Bacillota</taxon>
        <taxon>Bacilli</taxon>
        <taxon>Bacillales</taxon>
        <taxon>Bacillaceae</taxon>
        <taxon>Caldibacillus</taxon>
    </lineage>
</organism>
<protein>
    <submittedName>
        <fullName evidence="2">Uncharacterized protein</fullName>
    </submittedName>
</protein>
<evidence type="ECO:0000256" key="1">
    <source>
        <dbReference type="SAM" id="MobiDB-lite"/>
    </source>
</evidence>
<feature type="region of interest" description="Disordered" evidence="1">
    <location>
        <begin position="1"/>
        <end position="25"/>
    </location>
</feature>
<name>A0A3E0K605_9BACI</name>
<reference evidence="2 3" key="1">
    <citation type="submission" date="2018-03" db="EMBL/GenBank/DDBJ databases">
        <authorList>
            <person name="Keele B.F."/>
        </authorList>
    </citation>
    <scope>NUCLEOTIDE SEQUENCE [LARGE SCALE GENOMIC DNA]</scope>
    <source>
        <strain evidence="2">ZCTH4_d</strain>
    </source>
</reference>
<dbReference type="Proteomes" id="UP000257014">
    <property type="component" value="Unassembled WGS sequence"/>
</dbReference>
<dbReference type="AlphaFoldDB" id="A0A3E0K605"/>
<evidence type="ECO:0000313" key="3">
    <source>
        <dbReference type="Proteomes" id="UP000257014"/>
    </source>
</evidence>
<feature type="compositionally biased region" description="Low complexity" evidence="1">
    <location>
        <begin position="1"/>
        <end position="22"/>
    </location>
</feature>
<dbReference type="EMBL" id="QEWE01000014">
    <property type="protein sequence ID" value="REJ29361.1"/>
    <property type="molecule type" value="Genomic_DNA"/>
</dbReference>
<comment type="caution">
    <text evidence="2">The sequence shown here is derived from an EMBL/GenBank/DDBJ whole genome shotgun (WGS) entry which is preliminary data.</text>
</comment>
<sequence>MAEFSPSSVRRGSRPPSRGAGRAFRRRKRVRQAALFSPAFLFGRLFPDFLAGVPGQLPMGENRGKGHVFRTTDIAFSPISPFSGTGRCGWIGFGNVMHDGEIA</sequence>
<proteinExistence type="predicted"/>
<evidence type="ECO:0000313" key="2">
    <source>
        <dbReference type="EMBL" id="REJ29361.1"/>
    </source>
</evidence>
<accession>A0A3E0K605</accession>
<gene>
    <name evidence="2" type="ORF">C6P37_05255</name>
</gene>